<dbReference type="STRING" id="497965.Cyan7822_0306"/>
<evidence type="ECO:0000313" key="4">
    <source>
        <dbReference type="Proteomes" id="UP000008206"/>
    </source>
</evidence>
<dbReference type="InterPro" id="IPR027039">
    <property type="entry name" value="Crtac1"/>
</dbReference>
<protein>
    <submittedName>
        <fullName evidence="3">ASPIC/UnbV domain protein</fullName>
    </submittedName>
</protein>
<dbReference type="InterPro" id="IPR013517">
    <property type="entry name" value="FG-GAP"/>
</dbReference>
<dbReference type="InterPro" id="IPR011519">
    <property type="entry name" value="UnbV_ASPIC"/>
</dbReference>
<dbReference type="PANTHER" id="PTHR16026:SF0">
    <property type="entry name" value="CARTILAGE ACIDIC PROTEIN 1"/>
    <property type="match status" value="1"/>
</dbReference>
<dbReference type="Proteomes" id="UP000008206">
    <property type="component" value="Chromosome"/>
</dbReference>
<dbReference type="Pfam" id="PF07593">
    <property type="entry name" value="UnbV_ASPIC"/>
    <property type="match status" value="1"/>
</dbReference>
<dbReference type="Gene3D" id="2.130.10.130">
    <property type="entry name" value="Integrin alpha, N-terminal"/>
    <property type="match status" value="2"/>
</dbReference>
<name>E0U573_GLOV7</name>
<dbReference type="EMBL" id="CP002198">
    <property type="protein sequence ID" value="ADN12352.1"/>
    <property type="molecule type" value="Genomic_DNA"/>
</dbReference>
<dbReference type="eggNOG" id="COG4658">
    <property type="taxonomic scope" value="Bacteria"/>
</dbReference>
<evidence type="ECO:0000259" key="2">
    <source>
        <dbReference type="Pfam" id="PF07593"/>
    </source>
</evidence>
<gene>
    <name evidence="3" type="ordered locus">Cyan7822_0306</name>
</gene>
<evidence type="ECO:0000256" key="1">
    <source>
        <dbReference type="ARBA" id="ARBA00022729"/>
    </source>
</evidence>
<dbReference type="OrthoDB" id="9816120at2"/>
<keyword evidence="1" id="KW-0732">Signal</keyword>
<dbReference type="SUPFAM" id="SSF69318">
    <property type="entry name" value="Integrin alpha N-terminal domain"/>
    <property type="match status" value="1"/>
</dbReference>
<proteinExistence type="predicted"/>
<reference evidence="4" key="1">
    <citation type="journal article" date="2011" name="MBio">
        <title>Novel metabolic attributes of the genus Cyanothece, comprising a group of unicellular nitrogen-fixing Cyanobacteria.</title>
        <authorList>
            <person name="Bandyopadhyay A."/>
            <person name="Elvitigala T."/>
            <person name="Welsh E."/>
            <person name="Stockel J."/>
            <person name="Liberton M."/>
            <person name="Min H."/>
            <person name="Sherman L.A."/>
            <person name="Pakrasi H.B."/>
        </authorList>
    </citation>
    <scope>NUCLEOTIDE SEQUENCE [LARGE SCALE GENOMIC DNA]</scope>
    <source>
        <strain evidence="4">PCC 7822</strain>
    </source>
</reference>
<dbReference type="InterPro" id="IPR028994">
    <property type="entry name" value="Integrin_alpha_N"/>
</dbReference>
<sequence length="633" mass="69292">MSILVSIWRQSLKKLVAITIIISLFFLSRMPSLSATETEAIAARFQFTRLRLPELTGYSYQRERSVHPSLERHSGWISAVGASIALNDLDGDGLPNDSCYVDTRIDRVIVAPVPGTAKRYQAFPLEVHSLPYDPNTMAPMGCLPGDLNEDGAMDLLVYYWGRTPVAFLQSKTGKIGDYIAQEIVDTGEKWYTDAATFADLDGDGHHDLIVGNYFQDNAAILNVNGTGIEQMQDSMTRAFNGGTNRLFLWSGATSGDKPTVQYQEAKGVLEDKIAQGWTLAVGAADLDGDLLPEIYFANDFGPDRLLHNRSTAGKLQFALLEGQKGLTTPNSKVLGHDSFKGMGVDFGDVNHDGLLDIYVSNIAAEYALEESHFLFTSTGKVELMQKGIAPYVDRSEPLGVSRSGWGWETKFGDFDNDGELEALQATGFRQGTVNRWPELHELALGNDQLLKWPGSWFEFKDGDDLSGHQHNPFFVRGKDGRYYDFAVALGLDDPFVTRGIATADVDGDGDLDFAIANQWDSSYFYRNDSQNAGAFLGLKLLRTVSPAIGATATVYLPDGRQLVAQVDGGNGHSGARSPELHFGLGKLSKNTQLTVKVQWRDHSGNLHTSSLLLSPGWHTLQLGEMAKTASSLG</sequence>
<organism evidence="3 4">
    <name type="scientific">Gloeothece verrucosa (strain PCC 7822)</name>
    <name type="common">Cyanothece sp. (strain PCC 7822)</name>
    <dbReference type="NCBI Taxonomy" id="497965"/>
    <lineage>
        <taxon>Bacteria</taxon>
        <taxon>Bacillati</taxon>
        <taxon>Cyanobacteriota</taxon>
        <taxon>Cyanophyceae</taxon>
        <taxon>Oscillatoriophycideae</taxon>
        <taxon>Chroococcales</taxon>
        <taxon>Aphanothecaceae</taxon>
        <taxon>Gloeothece</taxon>
        <taxon>Gloeothece verrucosa</taxon>
    </lineage>
</organism>
<evidence type="ECO:0000313" key="3">
    <source>
        <dbReference type="EMBL" id="ADN12352.1"/>
    </source>
</evidence>
<dbReference type="PANTHER" id="PTHR16026">
    <property type="entry name" value="CARTILAGE ACIDIC PROTEIN 1"/>
    <property type="match status" value="1"/>
</dbReference>
<keyword evidence="4" id="KW-1185">Reference proteome</keyword>
<feature type="domain" description="ASPIC/UnbV" evidence="2">
    <location>
        <begin position="547"/>
        <end position="602"/>
    </location>
</feature>
<dbReference type="Pfam" id="PF13517">
    <property type="entry name" value="FG-GAP_3"/>
    <property type="match status" value="2"/>
</dbReference>
<dbReference type="HOGENOM" id="CLU_432058_0_0_3"/>
<dbReference type="RefSeq" id="WP_013320462.1">
    <property type="nucleotide sequence ID" value="NC_014501.1"/>
</dbReference>
<dbReference type="KEGG" id="cyj:Cyan7822_0306"/>
<accession>E0U573</accession>
<dbReference type="AlphaFoldDB" id="E0U573"/>